<organism evidence="2 3">
    <name type="scientific">Trapa natans</name>
    <name type="common">Water chestnut</name>
    <dbReference type="NCBI Taxonomy" id="22666"/>
    <lineage>
        <taxon>Eukaryota</taxon>
        <taxon>Viridiplantae</taxon>
        <taxon>Streptophyta</taxon>
        <taxon>Embryophyta</taxon>
        <taxon>Tracheophyta</taxon>
        <taxon>Spermatophyta</taxon>
        <taxon>Magnoliopsida</taxon>
        <taxon>eudicotyledons</taxon>
        <taxon>Gunneridae</taxon>
        <taxon>Pentapetalae</taxon>
        <taxon>rosids</taxon>
        <taxon>malvids</taxon>
        <taxon>Myrtales</taxon>
        <taxon>Lythraceae</taxon>
        <taxon>Trapa</taxon>
    </lineage>
</organism>
<evidence type="ECO:0000313" key="2">
    <source>
        <dbReference type="EMBL" id="KAK4797641.1"/>
    </source>
</evidence>
<gene>
    <name evidence="2" type="ORF">SAY86_029967</name>
</gene>
<dbReference type="InterPro" id="IPR021916">
    <property type="entry name" value="DUF3527"/>
</dbReference>
<dbReference type="EMBL" id="JAXQNO010000005">
    <property type="protein sequence ID" value="KAK4797641.1"/>
    <property type="molecule type" value="Genomic_DNA"/>
</dbReference>
<dbReference type="Pfam" id="PF12043">
    <property type="entry name" value="DUF3527"/>
    <property type="match status" value="2"/>
</dbReference>
<feature type="compositionally biased region" description="Basic and acidic residues" evidence="1">
    <location>
        <begin position="443"/>
        <end position="459"/>
    </location>
</feature>
<dbReference type="Proteomes" id="UP001346149">
    <property type="component" value="Unassembled WGS sequence"/>
</dbReference>
<comment type="caution">
    <text evidence="2">The sequence shown here is derived from an EMBL/GenBank/DDBJ whole genome shotgun (WGS) entry which is preliminary data.</text>
</comment>
<feature type="region of interest" description="Disordered" evidence="1">
    <location>
        <begin position="177"/>
        <end position="198"/>
    </location>
</feature>
<dbReference type="AlphaFoldDB" id="A0AAN7RGN9"/>
<proteinExistence type="predicted"/>
<dbReference type="PANTHER" id="PTHR31390">
    <property type="entry name" value="EXPRESSED PROTEIN"/>
    <property type="match status" value="1"/>
</dbReference>
<accession>A0AAN7RGN9</accession>
<feature type="region of interest" description="Disordered" evidence="1">
    <location>
        <begin position="130"/>
        <end position="164"/>
    </location>
</feature>
<keyword evidence="3" id="KW-1185">Reference proteome</keyword>
<feature type="compositionally biased region" description="Polar residues" evidence="1">
    <location>
        <begin position="141"/>
        <end position="153"/>
    </location>
</feature>
<name>A0AAN7RGN9_TRANT</name>
<protein>
    <submittedName>
        <fullName evidence="2">Uncharacterized protein</fullName>
    </submittedName>
</protein>
<feature type="region of interest" description="Disordered" evidence="1">
    <location>
        <begin position="405"/>
        <end position="470"/>
    </location>
</feature>
<evidence type="ECO:0000256" key="1">
    <source>
        <dbReference type="SAM" id="MobiDB-lite"/>
    </source>
</evidence>
<dbReference type="PANTHER" id="PTHR31390:SF12">
    <property type="entry name" value="PUTATIVE (DUF3527)-RELATED"/>
    <property type="match status" value="1"/>
</dbReference>
<feature type="region of interest" description="Disordered" evidence="1">
    <location>
        <begin position="25"/>
        <end position="49"/>
    </location>
</feature>
<reference evidence="2 3" key="1">
    <citation type="journal article" date="2023" name="Hortic Res">
        <title>Pangenome of water caltrop reveals structural variations and asymmetric subgenome divergence after allopolyploidization.</title>
        <authorList>
            <person name="Zhang X."/>
            <person name="Chen Y."/>
            <person name="Wang L."/>
            <person name="Yuan Y."/>
            <person name="Fang M."/>
            <person name="Shi L."/>
            <person name="Lu R."/>
            <person name="Comes H.P."/>
            <person name="Ma Y."/>
            <person name="Chen Y."/>
            <person name="Huang G."/>
            <person name="Zhou Y."/>
            <person name="Zheng Z."/>
            <person name="Qiu Y."/>
        </authorList>
    </citation>
    <scope>NUCLEOTIDE SEQUENCE [LARGE SCALE GENOMIC DNA]</scope>
    <source>
        <strain evidence="2">F231</strain>
    </source>
</reference>
<sequence>MAPDDKSSNGCEAHAWYMGLEDELKKGPQAQPSARKGKDKLLCPRGTETTKYPDKLKAENYFAQPLINQSSLGKATAADELVKHMSNLPAYLQRIKKGDNIPEKVLNVGVLDWTCLEKWKVNQKAGVKIGGSVSSSSTTTNKPPNVMSGSSSLPDALPMKSSVGRSVARDPLNSFSSSFDEDGLGRNQKPARSKVRRIKDSVSGSKVYLDIDRKIISENNYSGKNCVQVTINEGVKNHEFSQAYDLTAVKSSGLVKEATEPFKSGPRTGDQHGTFFSETGASSFSKIERPGEEVDPSDSETKKLVEKVGESDLEVSHQPCHRKQKITALLLPKGFPQKSIPDLLNRNERRVPSAPCLVEVHGNIFSDSTSSVDLHSGVIFSEIPRSCQLPSQHETQSKTLFPTPVQASDELPTSESGIQGFPSFKCAKRKGPRNKATSLDLTAELKLENRESPEPDAPRSRHPSPNGRFSFSLGHLARSYSFKETIYAPKMCPTYVSAKSGPISSRGPLCGDTTNQERASPLTRGRSSPLRRLLDPLLKPKSRSSHYAENIQPLKTVNATGPLLWEKHSNFTVQALLQLTIKDGKTLFKFVVDKNSNVLAATVSNSISAQRCDSFRSCTIYSVNEIKKKGIGWIQGNKAKEGGFACSIVGQMMLAHYSSDSTLKRLDEQVITTECVLYGADSTETNKNPADSIPPGELAAIVFRFSPNENSDHNSVTVILPGGVHGLPDEGEPSSLIDRWVSGGMCDCGGWDVGCEFHVFSNKYCPKKPKTRSSFDHLQLFSENKVPSDKPVFSMTPFRKGIYSIELDSSISLLQAFSICVAFLSCRGQLGTPEASCLPGENKLQESSLSRSGTLKDQVAFQREGSTKYAPCPPLSPVGRV</sequence>
<evidence type="ECO:0000313" key="3">
    <source>
        <dbReference type="Proteomes" id="UP001346149"/>
    </source>
</evidence>
<feature type="region of interest" description="Disordered" evidence="1">
    <location>
        <begin position="506"/>
        <end position="527"/>
    </location>
</feature>